<dbReference type="EMBL" id="JACHET010000001">
    <property type="protein sequence ID" value="MBB6183525.1"/>
    <property type="molecule type" value="Genomic_DNA"/>
</dbReference>
<dbReference type="AlphaFoldDB" id="A0A841KEW6"/>
<feature type="region of interest" description="Disordered" evidence="1">
    <location>
        <begin position="68"/>
        <end position="137"/>
    </location>
</feature>
<evidence type="ECO:0000313" key="2">
    <source>
        <dbReference type="EMBL" id="MBB6183525.1"/>
    </source>
</evidence>
<name>A0A841KEW6_9GAMM</name>
<evidence type="ECO:0000256" key="1">
    <source>
        <dbReference type="SAM" id="MobiDB-lite"/>
    </source>
</evidence>
<feature type="compositionally biased region" description="Gly residues" evidence="1">
    <location>
        <begin position="78"/>
        <end position="119"/>
    </location>
</feature>
<protein>
    <submittedName>
        <fullName evidence="2">Uncharacterized protein</fullName>
    </submittedName>
</protein>
<gene>
    <name evidence="2" type="ORF">HNQ86_000870</name>
</gene>
<dbReference type="RefSeq" id="WP_043100549.1">
    <property type="nucleotide sequence ID" value="NZ_JACHET010000001.1"/>
</dbReference>
<proteinExistence type="predicted"/>
<accession>A0A841KEW6</accession>
<reference evidence="2 3" key="1">
    <citation type="submission" date="2020-08" db="EMBL/GenBank/DDBJ databases">
        <title>Genomic Encyclopedia of Type Strains, Phase IV (KMG-IV): sequencing the most valuable type-strain genomes for metagenomic binning, comparative biology and taxonomic classification.</title>
        <authorList>
            <person name="Goeker M."/>
        </authorList>
    </citation>
    <scope>NUCLEOTIDE SEQUENCE [LARGE SCALE GENOMIC DNA]</scope>
    <source>
        <strain evidence="2 3">DSM 107085</strain>
    </source>
</reference>
<dbReference type="Proteomes" id="UP000560000">
    <property type="component" value="Unassembled WGS sequence"/>
</dbReference>
<evidence type="ECO:0000313" key="3">
    <source>
        <dbReference type="Proteomes" id="UP000560000"/>
    </source>
</evidence>
<comment type="caution">
    <text evidence="2">The sequence shown here is derived from an EMBL/GenBank/DDBJ whole genome shotgun (WGS) entry which is preliminary data.</text>
</comment>
<organism evidence="2 3">
    <name type="scientific">Oleiagrimonas soli</name>
    <dbReference type="NCBI Taxonomy" id="1543381"/>
    <lineage>
        <taxon>Bacteria</taxon>
        <taxon>Pseudomonadati</taxon>
        <taxon>Pseudomonadota</taxon>
        <taxon>Gammaproteobacteria</taxon>
        <taxon>Lysobacterales</taxon>
        <taxon>Rhodanobacteraceae</taxon>
        <taxon>Oleiagrimonas</taxon>
    </lineage>
</organism>
<sequence>MGQLSVSGTADLNGEGLTVDVNSGTYTVGTQYTIVKAGSLTGTFGSVAYNPLFASYITLQITYSGTDAQLTLTPTPGSGSGSGSGTDPGTGSGTGSGTGGSSGGSSGSPSGGSTGGGDLGPAFTTGQGVAISERQLQ</sequence>